<dbReference type="OrthoDB" id="677693at2"/>
<keyword evidence="2" id="KW-1185">Reference proteome</keyword>
<reference evidence="1 2" key="1">
    <citation type="submission" date="2016-10" db="EMBL/GenBank/DDBJ databases">
        <authorList>
            <person name="de Groot N.N."/>
        </authorList>
    </citation>
    <scope>NUCLEOTIDE SEQUENCE [LARGE SCALE GENOMIC DNA]</scope>
    <source>
        <strain evidence="1 2">DSM 26130</strain>
    </source>
</reference>
<dbReference type="RefSeq" id="WP_093835065.1">
    <property type="nucleotide sequence ID" value="NZ_FOLQ01000046.1"/>
</dbReference>
<protein>
    <recommendedName>
        <fullName evidence="3">Immunity protein 50</fullName>
    </recommendedName>
</protein>
<accession>A0A1I2HNA4</accession>
<evidence type="ECO:0008006" key="3">
    <source>
        <dbReference type="Google" id="ProtNLM"/>
    </source>
</evidence>
<dbReference type="EMBL" id="FOLQ01000046">
    <property type="protein sequence ID" value="SFF31624.1"/>
    <property type="molecule type" value="Genomic_DNA"/>
</dbReference>
<dbReference type="AlphaFoldDB" id="A0A1I2HNA4"/>
<gene>
    <name evidence="1" type="ORF">SAMN05216167_14624</name>
</gene>
<name>A0A1I2HNA4_9BACT</name>
<evidence type="ECO:0000313" key="2">
    <source>
        <dbReference type="Proteomes" id="UP000198598"/>
    </source>
</evidence>
<sequence length="120" mass="13767">MNFDDYYWHDSTLKSINIDRSNPGHNDSIVLEIEWYGTGISKLIFQDVYKAKFDLNFGIIAQESILDAYSTKEDEELYLLATKWTGVFPVHELTCYVINTNSTVGQLKICAKGFTIDDKN</sequence>
<evidence type="ECO:0000313" key="1">
    <source>
        <dbReference type="EMBL" id="SFF31624.1"/>
    </source>
</evidence>
<proteinExistence type="predicted"/>
<organism evidence="1 2">
    <name type="scientific">Spirosoma endophyticum</name>
    <dbReference type="NCBI Taxonomy" id="662367"/>
    <lineage>
        <taxon>Bacteria</taxon>
        <taxon>Pseudomonadati</taxon>
        <taxon>Bacteroidota</taxon>
        <taxon>Cytophagia</taxon>
        <taxon>Cytophagales</taxon>
        <taxon>Cytophagaceae</taxon>
        <taxon>Spirosoma</taxon>
    </lineage>
</organism>
<dbReference type="STRING" id="662367.SAMN05216167_14624"/>
<dbReference type="Proteomes" id="UP000198598">
    <property type="component" value="Unassembled WGS sequence"/>
</dbReference>